<protein>
    <submittedName>
        <fullName evidence="1">XXXCH domain-containing protein</fullName>
    </submittedName>
</protein>
<keyword evidence="2" id="KW-1185">Reference proteome</keyword>
<dbReference type="NCBIfam" id="TIGR04358">
    <property type="entry name" value="XXXCH_domain"/>
    <property type="match status" value="1"/>
</dbReference>
<dbReference type="EMBL" id="JAATJA010000006">
    <property type="protein sequence ID" value="NJB69519.1"/>
    <property type="molecule type" value="Genomic_DNA"/>
</dbReference>
<proteinExistence type="predicted"/>
<accession>A0A846QY17</accession>
<name>A0A846QY17_9BACT</name>
<dbReference type="InterPro" id="IPR027588">
    <property type="entry name" value="XXXCH_dom_fam"/>
</dbReference>
<sequence length="182" mass="20235">MDKKIVKIERNLPETDLPAFLRELADYLENPQSGPPPGTEMFGTELVRAFSLGIRRKYGRISLKLKVQHLLPQPLPDDAQSDPEATAEVTYSGLKKRMKRRLRSIGESISAGRPIPAPQLAAFVADSELMVEYEGYGDEHYARYLGTVRTLADAAARGDTEAIRAAHEAILACMRDCHARND</sequence>
<evidence type="ECO:0000313" key="2">
    <source>
        <dbReference type="Proteomes" id="UP000580856"/>
    </source>
</evidence>
<dbReference type="Proteomes" id="UP000580856">
    <property type="component" value="Unassembled WGS sequence"/>
</dbReference>
<reference evidence="1 2" key="1">
    <citation type="submission" date="2020-03" db="EMBL/GenBank/DDBJ databases">
        <title>Genomic Encyclopedia of Type Strains, Phase IV (KMG-IV): sequencing the most valuable type-strain genomes for metagenomic binning, comparative biology and taxonomic classification.</title>
        <authorList>
            <person name="Goeker M."/>
        </authorList>
    </citation>
    <scope>NUCLEOTIDE SEQUENCE [LARGE SCALE GENOMIC DNA]</scope>
    <source>
        <strain evidence="1 2">DSM 24233</strain>
    </source>
</reference>
<dbReference type="AlphaFoldDB" id="A0A846QY17"/>
<comment type="caution">
    <text evidence="1">The sequence shown here is derived from an EMBL/GenBank/DDBJ whole genome shotgun (WGS) entry which is preliminary data.</text>
</comment>
<evidence type="ECO:0000313" key="1">
    <source>
        <dbReference type="EMBL" id="NJB69519.1"/>
    </source>
</evidence>
<organism evidence="1 2">
    <name type="scientific">Desulfobaculum xiamenense</name>
    <dbReference type="NCBI Taxonomy" id="995050"/>
    <lineage>
        <taxon>Bacteria</taxon>
        <taxon>Pseudomonadati</taxon>
        <taxon>Thermodesulfobacteriota</taxon>
        <taxon>Desulfovibrionia</taxon>
        <taxon>Desulfovibrionales</taxon>
        <taxon>Desulfovibrionaceae</taxon>
        <taxon>Desulfobaculum</taxon>
    </lineage>
</organism>
<dbReference type="RefSeq" id="WP_167942609.1">
    <property type="nucleotide sequence ID" value="NZ_JAATJA010000006.1"/>
</dbReference>
<gene>
    <name evidence="1" type="ORF">GGQ74_003230</name>
</gene>